<feature type="transmembrane region" description="Helical" evidence="1">
    <location>
        <begin position="206"/>
        <end position="226"/>
    </location>
</feature>
<sequence>MRAAHFAVVVAALFALATFSTILKDAYSHSMGPLSIRADIPVYRIKLGEAQTQEMRVCSMLPGKLVIDSVTFNGTNSDWARVEKGSFPVIVTPAANMTASATIPLSVTVPSNFTGDHAIIQTIVNTMSPLALPVQGNLIVLITNNTVASTQNLLECKSLLEIQRGIQYSAIIVGAIGAGLIAVGYFVFRRSKAKPQEQRARRGAKILLVVLGIIGSFLIVEAILSLRS</sequence>
<keyword evidence="3" id="KW-1185">Reference proteome</keyword>
<dbReference type="EMBL" id="CP007174">
    <property type="protein sequence ID" value="AIF82879.1"/>
    <property type="molecule type" value="Genomic_DNA"/>
</dbReference>
<feature type="transmembrane region" description="Helical" evidence="1">
    <location>
        <begin position="166"/>
        <end position="186"/>
    </location>
</feature>
<evidence type="ECO:0000256" key="1">
    <source>
        <dbReference type="SAM" id="Phobius"/>
    </source>
</evidence>
<name>A0A075MU77_9ARCH</name>
<accession>A0A075MU77</accession>
<gene>
    <name evidence="2" type="ORF">NTE_00801</name>
</gene>
<evidence type="ECO:0000313" key="2">
    <source>
        <dbReference type="EMBL" id="AIF82879.1"/>
    </source>
</evidence>
<dbReference type="Proteomes" id="UP000028194">
    <property type="component" value="Chromosome"/>
</dbReference>
<keyword evidence="1" id="KW-0812">Transmembrane</keyword>
<keyword evidence="1" id="KW-0472">Membrane</keyword>
<evidence type="ECO:0000313" key="3">
    <source>
        <dbReference type="Proteomes" id="UP000028194"/>
    </source>
</evidence>
<dbReference type="AlphaFoldDB" id="A0A075MU77"/>
<proteinExistence type="predicted"/>
<dbReference type="GeneID" id="41596650"/>
<dbReference type="RefSeq" id="WP_148699760.1">
    <property type="nucleotide sequence ID" value="NZ_CP007174.1"/>
</dbReference>
<protein>
    <submittedName>
        <fullName evidence="2">Uncharacterized protein</fullName>
    </submittedName>
</protein>
<organism evidence="2 3">
    <name type="scientific">Candidatus Nitrososphaera evergladensis SR1</name>
    <dbReference type="NCBI Taxonomy" id="1459636"/>
    <lineage>
        <taxon>Archaea</taxon>
        <taxon>Nitrososphaerota</taxon>
        <taxon>Nitrososphaeria</taxon>
        <taxon>Nitrososphaerales</taxon>
        <taxon>Nitrososphaeraceae</taxon>
        <taxon>Nitrososphaera</taxon>
    </lineage>
</organism>
<reference evidence="2 3" key="1">
    <citation type="journal article" date="2014" name="PLoS ONE">
        <title>Genome Sequence of Candidatus Nitrososphaera evergladensis from Group I.1b Enriched from Everglades Soil Reveals Novel Genomic Features of the Ammonia-Oxidizing Archaea.</title>
        <authorList>
            <person name="Zhalnina K.V."/>
            <person name="Dias R."/>
            <person name="Leonard M.T."/>
            <person name="Dorr de Quadros P."/>
            <person name="Camargo F.A."/>
            <person name="Drew J.C."/>
            <person name="Farmerie W.G."/>
            <person name="Daroub S.H."/>
            <person name="Triplett E.W."/>
        </authorList>
    </citation>
    <scope>NUCLEOTIDE SEQUENCE [LARGE SCALE GENOMIC DNA]</scope>
    <source>
        <strain evidence="2 3">SR1</strain>
    </source>
</reference>
<dbReference type="KEGG" id="nev:NTE_00801"/>
<keyword evidence="1" id="KW-1133">Transmembrane helix</keyword>
<dbReference type="HOGENOM" id="CLU_1212577_0_0_2"/>